<evidence type="ECO:0000256" key="3">
    <source>
        <dbReference type="ARBA" id="ARBA00022692"/>
    </source>
</evidence>
<dbReference type="GO" id="GO:0005044">
    <property type="term" value="F:scavenger receptor activity"/>
    <property type="evidence" value="ECO:0007669"/>
    <property type="project" value="TreeGrafter"/>
</dbReference>
<dbReference type="GeneID" id="36401489"/>
<feature type="transmembrane region" description="Helical" evidence="7">
    <location>
        <begin position="679"/>
        <end position="701"/>
    </location>
</feature>
<proteinExistence type="inferred from homology"/>
<dbReference type="PANTHER" id="PTHR11923">
    <property type="entry name" value="SCAVENGER RECEPTOR CLASS B TYPE-1 SR-B1"/>
    <property type="match status" value="1"/>
</dbReference>
<dbReference type="STRING" id="4781.A0A0P1B382"/>
<keyword evidence="3 7" id="KW-0812">Transmembrane</keyword>
<keyword evidence="6" id="KW-0325">Glycoprotein</keyword>
<evidence type="ECO:0000313" key="8">
    <source>
        <dbReference type="EMBL" id="CEG48622.1"/>
    </source>
</evidence>
<keyword evidence="5 7" id="KW-0472">Membrane</keyword>
<evidence type="ECO:0000313" key="9">
    <source>
        <dbReference type="Proteomes" id="UP000054928"/>
    </source>
</evidence>
<comment type="similarity">
    <text evidence="2">Belongs to the CD36 family.</text>
</comment>
<evidence type="ECO:0000256" key="5">
    <source>
        <dbReference type="ARBA" id="ARBA00023136"/>
    </source>
</evidence>
<dbReference type="EMBL" id="CCYD01002939">
    <property type="protein sequence ID" value="CEG48622.1"/>
    <property type="molecule type" value="Genomic_DNA"/>
</dbReference>
<evidence type="ECO:0000256" key="1">
    <source>
        <dbReference type="ARBA" id="ARBA00004370"/>
    </source>
</evidence>
<protein>
    <submittedName>
        <fullName evidence="8">Croquemort-like mating</fullName>
    </submittedName>
</protein>
<dbReference type="Pfam" id="PF01130">
    <property type="entry name" value="CD36"/>
    <property type="match status" value="2"/>
</dbReference>
<dbReference type="PANTHER" id="PTHR11923:SF51">
    <property type="entry name" value="LYSOSOME MEMBRANE PROTEIN 2"/>
    <property type="match status" value="1"/>
</dbReference>
<evidence type="ECO:0000256" key="2">
    <source>
        <dbReference type="ARBA" id="ARBA00010532"/>
    </source>
</evidence>
<sequence>MAAESPTTDYMERDNSRPQRRCFCCSLGLGLIITGAVLAVIGLLYGTILPPVIDNVVKDGVVTCDASEGNDEDFLDPYGDCKDCNPYYYKLYMMNATNAESYLAGDASTLQVREMGPYTYRRREIKLDVKFLDDGNRVTYKMYSYHTYVPELSCDGCSDTDEVVTMDSSYMSVIAGAGGEMAFLVRLALGSFASGSNTSAVLSLVAQNGQQMMRWINGLNSMDPEAMRVVTNNSAVLSFLATGPAAIANMSLTGFAYNGIFNKRPVSRWALGFPSLLAGLGLGSNYINRCAVRGGLNEQCAACSNSTTPECLAIWGECKRCTRGAQVVALNDETCAIVQATYAAAYGDEEAATFAASTCQLCSAFGLCAAPIPGIVESSGRDFSVTPPNASILTSYTMRTGCDDKNFIHEYEEFEGYRATALWADLGDRRNPNLSELIAFNTYGNCAAPTANLTCIPVFGNDGTGVAPGGVSITGFKDDITQPNTTIYMKQGRQNVTILNQYEEVEYKDITLHRFRPSTSLLSRTVTNAKKGTGSPVDGVQSMSFTRGFLVYMSYPMYLYGDDSLMTNVQISLLDGVQVSRATLYESDGRLLPQYTDRFETFMDIEAGTGRTMRALKRLMASFALSRSNSNSSLVMSDILFPTLQSEVLIPIYWGNEGSTIKDSRVDDYDSIVMLLDSMLPVLIAGIVVGLLISGIGAFFMRSRRQQAKKV</sequence>
<evidence type="ECO:0000256" key="6">
    <source>
        <dbReference type="ARBA" id="ARBA00023180"/>
    </source>
</evidence>
<dbReference type="Proteomes" id="UP000054928">
    <property type="component" value="Unassembled WGS sequence"/>
</dbReference>
<keyword evidence="9" id="KW-1185">Reference proteome</keyword>
<keyword evidence="4 7" id="KW-1133">Transmembrane helix</keyword>
<dbReference type="RefSeq" id="XP_024584991.1">
    <property type="nucleotide sequence ID" value="XM_024719720.1"/>
</dbReference>
<comment type="subcellular location">
    <subcellularLocation>
        <location evidence="1">Membrane</location>
    </subcellularLocation>
</comment>
<name>A0A0P1B382_PLAHL</name>
<dbReference type="AlphaFoldDB" id="A0A0P1B382"/>
<dbReference type="GO" id="GO:0016020">
    <property type="term" value="C:membrane"/>
    <property type="evidence" value="ECO:0007669"/>
    <property type="project" value="UniProtKB-SubCell"/>
</dbReference>
<dbReference type="InterPro" id="IPR002159">
    <property type="entry name" value="CD36_fam"/>
</dbReference>
<evidence type="ECO:0000256" key="7">
    <source>
        <dbReference type="SAM" id="Phobius"/>
    </source>
</evidence>
<accession>A0A0P1B382</accession>
<dbReference type="GO" id="GO:0005737">
    <property type="term" value="C:cytoplasm"/>
    <property type="evidence" value="ECO:0007669"/>
    <property type="project" value="TreeGrafter"/>
</dbReference>
<dbReference type="OMA" id="ECLAIWG"/>
<reference evidence="9" key="1">
    <citation type="submission" date="2014-09" db="EMBL/GenBank/DDBJ databases">
        <authorList>
            <person name="Sharma Rahul"/>
            <person name="Thines Marco"/>
        </authorList>
    </citation>
    <scope>NUCLEOTIDE SEQUENCE [LARGE SCALE GENOMIC DNA]</scope>
</reference>
<dbReference type="OrthoDB" id="195015at2759"/>
<dbReference type="CDD" id="cd12087">
    <property type="entry name" value="TM_EGFR-like"/>
    <property type="match status" value="1"/>
</dbReference>
<evidence type="ECO:0000256" key="4">
    <source>
        <dbReference type="ARBA" id="ARBA00022989"/>
    </source>
</evidence>
<organism evidence="8 9">
    <name type="scientific">Plasmopara halstedii</name>
    <name type="common">Downy mildew of sunflower</name>
    <dbReference type="NCBI Taxonomy" id="4781"/>
    <lineage>
        <taxon>Eukaryota</taxon>
        <taxon>Sar</taxon>
        <taxon>Stramenopiles</taxon>
        <taxon>Oomycota</taxon>
        <taxon>Peronosporomycetes</taxon>
        <taxon>Peronosporales</taxon>
        <taxon>Peronosporaceae</taxon>
        <taxon>Plasmopara</taxon>
    </lineage>
</organism>
<feature type="transmembrane region" description="Helical" evidence="7">
    <location>
        <begin position="21"/>
        <end position="45"/>
    </location>
</feature>